<dbReference type="Proteomes" id="UP000290819">
    <property type="component" value="Unassembled WGS sequence"/>
</dbReference>
<reference evidence="1 2" key="1">
    <citation type="submission" date="2017-03" db="EMBL/GenBank/DDBJ databases">
        <authorList>
            <person name="Safronova V.I."/>
            <person name="Sazanova A.L."/>
            <person name="Chirak E.R."/>
        </authorList>
    </citation>
    <scope>NUCLEOTIDE SEQUENCE [LARGE SCALE GENOMIC DNA]</scope>
    <source>
        <strain evidence="1 2">Opo-243</strain>
    </source>
</reference>
<accession>A0A4Q1VRH0</accession>
<dbReference type="EMBL" id="MZXW01000004">
    <property type="protein sequence ID" value="RXT54136.1"/>
    <property type="molecule type" value="Genomic_DNA"/>
</dbReference>
<comment type="caution">
    <text evidence="1">The sequence shown here is derived from an EMBL/GenBank/DDBJ whole genome shotgun (WGS) entry which is preliminary data.</text>
</comment>
<sequence>MKRLMLSLVTALVVIGAATSVLKSHALFRSAQSGMPNIQELQTGRASALPEQEIEDRSVLFARDRTQ</sequence>
<evidence type="ECO:0000313" key="2">
    <source>
        <dbReference type="Proteomes" id="UP000290819"/>
    </source>
</evidence>
<gene>
    <name evidence="1" type="ORF">B5V03_01375</name>
</gene>
<name>A0A4Q1VRH0_9BRAD</name>
<protein>
    <submittedName>
        <fullName evidence="1">Uncharacterized protein</fullName>
    </submittedName>
</protein>
<organism evidence="1 2">
    <name type="scientific">Bradyrhizobium betae</name>
    <dbReference type="NCBI Taxonomy" id="244734"/>
    <lineage>
        <taxon>Bacteria</taxon>
        <taxon>Pseudomonadati</taxon>
        <taxon>Pseudomonadota</taxon>
        <taxon>Alphaproteobacteria</taxon>
        <taxon>Hyphomicrobiales</taxon>
        <taxon>Nitrobacteraceae</taxon>
        <taxon>Bradyrhizobium</taxon>
    </lineage>
</organism>
<evidence type="ECO:0000313" key="1">
    <source>
        <dbReference type="EMBL" id="RXT54136.1"/>
    </source>
</evidence>
<proteinExistence type="predicted"/>
<dbReference type="AlphaFoldDB" id="A0A4Q1VRH0"/>
<keyword evidence="2" id="KW-1185">Reference proteome</keyword>
<dbReference type="RefSeq" id="WP_129267479.1">
    <property type="nucleotide sequence ID" value="NZ_MZXW01000004.1"/>
</dbReference>
<dbReference type="OrthoDB" id="8251544at2"/>